<dbReference type="InterPro" id="IPR052937">
    <property type="entry name" value="Inner_membrane_protein"/>
</dbReference>
<sequence>MRLRDDSGDAQGSRHRFPTYRPRSPNRMESSIRFGIRRNAGKCEELTMRVIGNILWIILGGLAIAISWALIGLFLCITIIGIPLGVQAFKMAGLTLTPFGKTVQYGGGVGSTLVNILWVVLVGWWMALGYLGAGVLNCITIIGIPFGLQSFKMAKLALWPFGAQIYSL</sequence>
<dbReference type="GO" id="GO:0005886">
    <property type="term" value="C:plasma membrane"/>
    <property type="evidence" value="ECO:0007669"/>
    <property type="project" value="TreeGrafter"/>
</dbReference>
<evidence type="ECO:0000313" key="5">
    <source>
        <dbReference type="Proteomes" id="UP000029024"/>
    </source>
</evidence>
<dbReference type="AlphaFoldDB" id="A0A087BFW7"/>
<dbReference type="PANTHER" id="PTHR42903">
    <property type="entry name" value="INNER MEMBRANE PROTEIN YCCF"/>
    <property type="match status" value="1"/>
</dbReference>
<feature type="region of interest" description="Disordered" evidence="1">
    <location>
        <begin position="1"/>
        <end position="26"/>
    </location>
</feature>
<dbReference type="PANTHER" id="PTHR42903:SF1">
    <property type="entry name" value="INNER MEMBRANE PROTEIN YCCF"/>
    <property type="match status" value="1"/>
</dbReference>
<name>A0A087BFW7_BIFLN</name>
<evidence type="ECO:0000259" key="3">
    <source>
        <dbReference type="Pfam" id="PF03733"/>
    </source>
</evidence>
<feature type="transmembrane region" description="Helical" evidence="2">
    <location>
        <begin position="127"/>
        <end position="148"/>
    </location>
</feature>
<feature type="domain" description="Inner membrane component" evidence="3">
    <location>
        <begin position="51"/>
        <end position="101"/>
    </location>
</feature>
<keyword evidence="2" id="KW-0812">Transmembrane</keyword>
<keyword evidence="2" id="KW-1133">Transmembrane helix</keyword>
<dbReference type="NCBIfam" id="NF008740">
    <property type="entry name" value="PRK11770.1-2"/>
    <property type="match status" value="1"/>
</dbReference>
<dbReference type="EMBL" id="JGZA01000015">
    <property type="protein sequence ID" value="KFI69917.1"/>
    <property type="molecule type" value="Genomic_DNA"/>
</dbReference>
<comment type="caution">
    <text evidence="4">The sequence shown here is derived from an EMBL/GenBank/DDBJ whole genome shotgun (WGS) entry which is preliminary data.</text>
</comment>
<evidence type="ECO:0000313" key="4">
    <source>
        <dbReference type="EMBL" id="KFI69917.1"/>
    </source>
</evidence>
<feature type="domain" description="Inner membrane component" evidence="3">
    <location>
        <begin position="113"/>
        <end position="162"/>
    </location>
</feature>
<organism evidence="4 5">
    <name type="scientific">Bifidobacterium longum subsp. suis</name>
    <dbReference type="NCBI Taxonomy" id="1695"/>
    <lineage>
        <taxon>Bacteria</taxon>
        <taxon>Bacillati</taxon>
        <taxon>Actinomycetota</taxon>
        <taxon>Actinomycetes</taxon>
        <taxon>Bifidobacteriales</taxon>
        <taxon>Bifidobacteriaceae</taxon>
        <taxon>Bifidobacterium</taxon>
    </lineage>
</organism>
<dbReference type="InterPro" id="IPR005185">
    <property type="entry name" value="YccF"/>
</dbReference>
<dbReference type="Pfam" id="PF03733">
    <property type="entry name" value="YccF"/>
    <property type="match status" value="2"/>
</dbReference>
<dbReference type="Proteomes" id="UP000029024">
    <property type="component" value="Unassembled WGS sequence"/>
</dbReference>
<feature type="transmembrane region" description="Helical" evidence="2">
    <location>
        <begin position="54"/>
        <end position="82"/>
    </location>
</feature>
<gene>
    <name evidence="4" type="ORF">BLSS_0223</name>
</gene>
<keyword evidence="2" id="KW-0472">Membrane</keyword>
<evidence type="ECO:0000256" key="1">
    <source>
        <dbReference type="SAM" id="MobiDB-lite"/>
    </source>
</evidence>
<reference evidence="4 5" key="1">
    <citation type="submission" date="2014-03" db="EMBL/GenBank/DDBJ databases">
        <title>Genomics of Bifidobacteria.</title>
        <authorList>
            <person name="Ventura M."/>
            <person name="Milani C."/>
            <person name="Lugli G.A."/>
        </authorList>
    </citation>
    <scope>NUCLEOTIDE SEQUENCE [LARGE SCALE GENOMIC DNA]</scope>
    <source>
        <strain evidence="4 5">LMG 21814</strain>
    </source>
</reference>
<proteinExistence type="predicted"/>
<feature type="transmembrane region" description="Helical" evidence="2">
    <location>
        <begin position="103"/>
        <end position="121"/>
    </location>
</feature>
<accession>A0A087BFW7</accession>
<evidence type="ECO:0000256" key="2">
    <source>
        <dbReference type="SAM" id="Phobius"/>
    </source>
</evidence>
<protein>
    <submittedName>
        <fullName evidence="4">Putative membrane protein</fullName>
    </submittedName>
</protein>